<dbReference type="InterPro" id="IPR013783">
    <property type="entry name" value="Ig-like_fold"/>
</dbReference>
<dbReference type="EMBL" id="QMKO01001470">
    <property type="protein sequence ID" value="RTG89966.1"/>
    <property type="molecule type" value="Genomic_DNA"/>
</dbReference>
<evidence type="ECO:0000256" key="4">
    <source>
        <dbReference type="ARBA" id="ARBA00023069"/>
    </source>
</evidence>
<dbReference type="InterPro" id="IPR001715">
    <property type="entry name" value="CH_dom"/>
</dbReference>
<proteinExistence type="predicted"/>
<protein>
    <recommendedName>
        <fullName evidence="6">Calponin-homology (CH) domain-containing protein</fullName>
    </recommendedName>
</protein>
<dbReference type="Pfam" id="PF22544">
    <property type="entry name" value="HYDIN_VesB_CFA65-like_Ig"/>
    <property type="match status" value="1"/>
</dbReference>
<dbReference type="PROSITE" id="PS50021">
    <property type="entry name" value="CH"/>
    <property type="match status" value="1"/>
</dbReference>
<evidence type="ECO:0000313" key="8">
    <source>
        <dbReference type="Proteomes" id="UP000290809"/>
    </source>
</evidence>
<dbReference type="PANTHER" id="PTHR45912">
    <property type="entry name" value="CILIA- AND FLAGELLA-ASSOCIATED PROTEIN 47"/>
    <property type="match status" value="1"/>
</dbReference>
<dbReference type="Gene3D" id="2.60.40.10">
    <property type="entry name" value="Immunoglobulins"/>
    <property type="match status" value="3"/>
</dbReference>
<keyword evidence="3" id="KW-0963">Cytoplasm</keyword>
<dbReference type="Gene3D" id="1.10.418.10">
    <property type="entry name" value="Calponin-like domain"/>
    <property type="match status" value="1"/>
</dbReference>
<evidence type="ECO:0000256" key="3">
    <source>
        <dbReference type="ARBA" id="ARBA00022490"/>
    </source>
</evidence>
<keyword evidence="4" id="KW-0969">Cilium</keyword>
<name>A0A430QQJ6_SCHBO</name>
<evidence type="ECO:0000256" key="2">
    <source>
        <dbReference type="ARBA" id="ARBA00004496"/>
    </source>
</evidence>
<keyword evidence="8" id="KW-1185">Reference proteome</keyword>
<dbReference type="InterPro" id="IPR053879">
    <property type="entry name" value="HYDIN_VesB_CFA65-like_Ig"/>
</dbReference>
<gene>
    <name evidence="7" type="ORF">DC041_0008575</name>
</gene>
<feature type="domain" description="Calponin-homology (CH)" evidence="6">
    <location>
        <begin position="1802"/>
        <end position="1925"/>
    </location>
</feature>
<dbReference type="GO" id="GO:0005737">
    <property type="term" value="C:cytoplasm"/>
    <property type="evidence" value="ECO:0007669"/>
    <property type="project" value="UniProtKB-SubCell"/>
</dbReference>
<dbReference type="PANTHER" id="PTHR45912:SF3">
    <property type="entry name" value="CILIA- AND FLAGELLA-ASSOCIATED PROTEIN 47"/>
    <property type="match status" value="1"/>
</dbReference>
<dbReference type="InterPro" id="IPR036872">
    <property type="entry name" value="CH_dom_sf"/>
</dbReference>
<evidence type="ECO:0000256" key="1">
    <source>
        <dbReference type="ARBA" id="ARBA00004138"/>
    </source>
</evidence>
<comment type="caution">
    <text evidence="7">The sequence shown here is derived from an EMBL/GenBank/DDBJ whole genome shotgun (WGS) entry which is preliminary data.</text>
</comment>
<dbReference type="GO" id="GO:0060271">
    <property type="term" value="P:cilium assembly"/>
    <property type="evidence" value="ECO:0007669"/>
    <property type="project" value="TreeGrafter"/>
</dbReference>
<accession>A0A430QQJ6</accession>
<dbReference type="GO" id="GO:0005929">
    <property type="term" value="C:cilium"/>
    <property type="evidence" value="ECO:0007669"/>
    <property type="project" value="UniProtKB-SubCell"/>
</dbReference>
<dbReference type="STRING" id="6184.A0A430QQJ6"/>
<organism evidence="7 8">
    <name type="scientific">Schistosoma bovis</name>
    <name type="common">Blood fluke</name>
    <dbReference type="NCBI Taxonomy" id="6184"/>
    <lineage>
        <taxon>Eukaryota</taxon>
        <taxon>Metazoa</taxon>
        <taxon>Spiralia</taxon>
        <taxon>Lophotrochozoa</taxon>
        <taxon>Platyhelminthes</taxon>
        <taxon>Trematoda</taxon>
        <taxon>Digenea</taxon>
        <taxon>Strigeidida</taxon>
        <taxon>Schistosomatoidea</taxon>
        <taxon>Schistosomatidae</taxon>
        <taxon>Schistosoma</taxon>
    </lineage>
</organism>
<evidence type="ECO:0000259" key="6">
    <source>
        <dbReference type="PROSITE" id="PS50021"/>
    </source>
</evidence>
<evidence type="ECO:0000256" key="5">
    <source>
        <dbReference type="ARBA" id="ARBA00023273"/>
    </source>
</evidence>
<dbReference type="Pfam" id="PF24529">
    <property type="entry name" value="CFAP47"/>
    <property type="match status" value="1"/>
</dbReference>
<dbReference type="Proteomes" id="UP000290809">
    <property type="component" value="Unassembled WGS sequence"/>
</dbReference>
<dbReference type="SUPFAM" id="SSF47576">
    <property type="entry name" value="Calponin-homology domain, CH-domain"/>
    <property type="match status" value="1"/>
</dbReference>
<reference evidence="7 8" key="1">
    <citation type="journal article" date="2019" name="PLoS Pathog.">
        <title>Genome sequence of the bovine parasite Schistosoma bovis Tanzania.</title>
        <authorList>
            <person name="Oey H."/>
            <person name="Zakrzewski M."/>
            <person name="Gobert G."/>
            <person name="Gravermann K."/>
            <person name="Stoye J."/>
            <person name="Jones M."/>
            <person name="Mcmanus D."/>
            <person name="Krause L."/>
        </authorList>
    </citation>
    <scope>NUCLEOTIDE SEQUENCE [LARGE SCALE GENOMIC DNA]</scope>
    <source>
        <strain evidence="7 8">TAN1997</strain>
    </source>
</reference>
<comment type="subcellular location">
    <subcellularLocation>
        <location evidence="1">Cell projection</location>
        <location evidence="1">Cilium</location>
    </subcellularLocation>
    <subcellularLocation>
        <location evidence="2">Cytoplasm</location>
    </subcellularLocation>
</comment>
<sequence>MKHTSTITLRVSKAGNAKECIVVTVDGNPRKIPVFTLVLLSCVTFIPKDIREFVEIVRFDLGTGDIFNVEVTGKVIKPEFKVLQYANCENPKGEKGIQLSHWNFGYVYYNTDVQCNWNLGLENNNPGSESVPKYEQNDSKFKLNEYFSINPDCGQLKPFEKLPISLCLSPRWKKPKQGFVSLNESPAIKPFSICLRIHKVDLSSCDSFDQKKLISSSQSSIVMDDQNNLEIVLTGCLIPVQFQISPINESMNVDNHNLNKTNGLNTIISNEHVKVNKIYENQFIIQFPQCIVGSKQCTQLKLSNYSKHLPIHYRMPRIAHFIVKPEKGIIDPQKDCLITVSFSPKQIGEFHAVQNVHILNYLTGVNPVVIYQCKLIFHGYSPALTIPPEIKFNPGIIPKWANEVGRNTDLVTFGSNYECPRAAIISLMSMKSLKGLKSHVSRSELNTTMSTKIAFPNDRLASIRPANKREEFKTLYCRLTRYTYTDRDYEWTEDEMNSINKRQLTYTDVYRSHAQMIEQVQKDRILMKWNKPPNDGSVLLELDKISPKLKIENYEEFQPIRKLQPMNLLKNSTSDNIKVEKKKKPERVLSLKMVTKKKVSDECKRKLSVSDINELSIFPINIDYGTICPNVESTKFVTIKNPLNQCISIKLDIILEELKPTTIRNYIVQPKSTLEIPITIKITKVSNFQCNLSFLLNDQHKSNLVICATVVPIQLNLTPSTVEITSANLSYGLIRTTGMSGYVTLHNPLHASARFCWQTLGDQNPFTICPKKGVVEPFSSLNCEIVYYPNINTIMEGKFHLNLLDQNDDQLNTLSTTINKFDVNHKVLELSCIAKLLPSKLSFSTRRLPLGSVAHGLPYTRQITIFNLGQNPILFYINQEFKSAINHNGSIPSYMHRLSRALPARVEIQVTCIPIGLGKFESSITLSTYDRQDFNLSVCGTVLKPQIQLIPNTFEFGGVRIGSMKSLPFEITNNGITRVLIEIQLKNFDEFQITDHINSISLDEYMNEQIYTNNRNNSTRNKFISSSYSEELEKISINTIKVPHSSSYLEYDKSTCLYHIHIPPQSKWIGYLVYKPKDVSFHDFVIPLLINKLSPKLLSQKSDDTNNINVNAEEETIIDGETDLKMSSQDYEPRVIATALRQPITIEPKNGILKFIATLNDKVSESTNVLYQTCTFHKPINKPGSFKLELPVCLTFPEDLNSEQSPKSSSSLYKTLQIHIELSKLELKFEPERILIPPIPTGINVRIPVKLTAYQINQPIQIFGFWNFSPVCEAQSINEENIQCPFDIEYPEGQILKPNYNSSVSDTGSLNLCVNFNCKLNGLVLAPNPRPLCLIIIASINNCDNTEVCYSSNKSSRDQFLSSYICSAALPVSAAVDNCLISWFDYITRRPNEFRLTDYQYLRNKLNEIKLNRNLNIISLYHLFDELKLSQKECLNLENMSSDQNSSVGSNTHWNTDENCLNGIRNARNNIFDISESPFIHRDHSKDFEDNNEMSCISLTTTILNKSLLGEKQKSYTISQQNTTIKESSQTNMKHELNNIKLNIDNINETVPCSINPLYNCLLHLCGNKQPPGLLPTINLPINNPYEALSIVYFYSYEPYTFLLIILNYIIFYFSQGSCLPHILPEHLMEPNDYHLWHKYGCPGLTESARTVYISLSQKNNIITVTDWMKSQKIKNDNQSNDELIKIDISPLSESELDRFLIISERAWTDLLIQLIKCFLFNHITINSLDTINLPPKDLLLHKTNELMSSTPTVSQQCSSQNESNKSDRVIKHTIRLSDQRDNVQRTRLTNSNEIQVNSCYSSCECILLAWLNYCYHQYACQIWPEKKSVFTNNNLIVTNFDNDLCDGIILACAIGAYVPCLIPNYFSKIYTQPNSEEQCFHNAIILVQALRMIHFEFDLSPCDITSPHPFGMALLCLHLFCQLPDYLPRQTINFTGLLNSTTKRQLLFTNTSSQMLTYYCVIIGPNANDFNCSIINTSNKITKRENNKTNSKKLDVKELKCSTSDNYIKLNDTNNTDKLYNDVKEMKMIIPQKGKLQICLEYKSRFLKLTEAVFLAVSQRQNELQGKTVSFILSGIVGGLDTLPTKIIKSPCYQMAEFKIPIINPYKLSGTFNIKIIESCNDLFNALCQTQGLNGKKKEFTSGNLLSTETYSATESSLDQSSSDNSQLPPEIMKEYYQRNQYQSFHCRENTINLCGTTNDNWTDSHVIKQSDNKVKIRQKQQQQQTTDEKQNIKELSIIYLPLGWGTRECCLLLSNEKIGEFVILLKGIAQLPQPSLLPYTEQKERGYRIKSAVAAASFGRSGDPNVIYFRCPINCEIKETLWLPVKNDLRRTALLNAIHIRLAPSELKRRQLANTLESDELLDLRNTNINDLLFLLTDSDETFPLPLKIFADKPGLTSAKLVIQGPDDIRLYRIECVALPGNEKMVLTFTSPLNHPITQPIPIVNKTAYDWELSSQFIGNPIWFTGPSIINVPSNTTVQYSITYLPRREAESQASYCSFILIL</sequence>
<dbReference type="InterPro" id="IPR056343">
    <property type="entry name" value="CFAP47_dom"/>
</dbReference>
<keyword evidence="5" id="KW-0966">Cell projection</keyword>
<evidence type="ECO:0000313" key="7">
    <source>
        <dbReference type="EMBL" id="RTG89966.1"/>
    </source>
</evidence>